<evidence type="ECO:0000313" key="7">
    <source>
        <dbReference type="EMBL" id="WNY22907.1"/>
    </source>
</evidence>
<dbReference type="HAMAP" id="MF_02224">
    <property type="entry name" value="PPS"/>
    <property type="match status" value="1"/>
</dbReference>
<evidence type="ECO:0000256" key="6">
    <source>
        <dbReference type="SAM" id="MobiDB-lite"/>
    </source>
</evidence>
<feature type="binding site" evidence="5">
    <location>
        <begin position="179"/>
        <end position="181"/>
    </location>
    <ligand>
        <name>ATP</name>
        <dbReference type="ChEBI" id="CHEBI:30616"/>
    </ligand>
</feature>
<dbReference type="AlphaFoldDB" id="A0AA96V9F2"/>
<evidence type="ECO:0000256" key="5">
    <source>
        <dbReference type="HAMAP-Rule" id="MF_02224"/>
    </source>
</evidence>
<evidence type="ECO:0000256" key="3">
    <source>
        <dbReference type="ARBA" id="ARBA00022840"/>
    </source>
</evidence>
<feature type="region of interest" description="Disordered" evidence="6">
    <location>
        <begin position="252"/>
        <end position="311"/>
    </location>
</feature>
<comment type="catalytic activity">
    <reaction evidence="5">
        <text>(R)-4-phosphopantoate + beta-alanine + ATP = (R)-4'-phosphopantothenate + AMP + diphosphate + H(+)</text>
        <dbReference type="Rhea" id="RHEA:27930"/>
        <dbReference type="ChEBI" id="CHEBI:10986"/>
        <dbReference type="ChEBI" id="CHEBI:15378"/>
        <dbReference type="ChEBI" id="CHEBI:30616"/>
        <dbReference type="ChEBI" id="CHEBI:33019"/>
        <dbReference type="ChEBI" id="CHEBI:57966"/>
        <dbReference type="ChEBI" id="CHEBI:61294"/>
        <dbReference type="ChEBI" id="CHEBI:456215"/>
        <dbReference type="EC" id="6.3.2.36"/>
    </reaction>
</comment>
<dbReference type="GO" id="GO:0016881">
    <property type="term" value="F:acid-amino acid ligase activity"/>
    <property type="evidence" value="ECO:0007669"/>
    <property type="project" value="UniProtKB-UniRule"/>
</dbReference>
<evidence type="ECO:0000256" key="1">
    <source>
        <dbReference type="ARBA" id="ARBA00022598"/>
    </source>
</evidence>
<evidence type="ECO:0000256" key="4">
    <source>
        <dbReference type="ARBA" id="ARBA00022993"/>
    </source>
</evidence>
<evidence type="ECO:0000256" key="2">
    <source>
        <dbReference type="ARBA" id="ARBA00022741"/>
    </source>
</evidence>
<dbReference type="InterPro" id="IPR002855">
    <property type="entry name" value="PPS/PS"/>
</dbReference>
<dbReference type="EMBL" id="CP131059">
    <property type="protein sequence ID" value="WNY22907.1"/>
    <property type="molecule type" value="Genomic_DNA"/>
</dbReference>
<comment type="subunit">
    <text evidence="5">Homodimer.</text>
</comment>
<gene>
    <name evidence="7" type="ORF">MmiHf6_01990</name>
</gene>
<dbReference type="Gene3D" id="3.40.50.12640">
    <property type="entry name" value="Phosphopantoate/pantothenate synthetase"/>
    <property type="match status" value="1"/>
</dbReference>
<feature type="binding site" evidence="5">
    <location>
        <begin position="197"/>
        <end position="198"/>
    </location>
    <ligand>
        <name>ATP</name>
        <dbReference type="ChEBI" id="CHEBI:30616"/>
    </ligand>
</feature>
<sequence length="311" mass="34453">MTEIPKNHPRYESLMAREQIVAGVEKGMTSRQGLIAQGRGEAFDYLIGENTTEGAAYAEAVAVCLLLLAENPVISVNGNAAALAAAELVMLSQLTGAKLEVNLFHRTDERVKKIIGELKENGADVVLGENAEPLLPLEHERAKVERDGIFDADVVFVPLEDGDRCQVLTDMKKLVIAIDLNPLSRTAQTAHVSIVDNLKRALPNMIDMIPEFRNMNEEDLWEIVDAYDNNVVLMDAIETMKENLTAKQNEILGIDEDSDKNDGKPDETGGKRSGNDKRNAEREEARRNARIQRNAETARKVMMRGGDLMME</sequence>
<keyword evidence="3 5" id="KW-0067">ATP-binding</keyword>
<comment type="pathway">
    <text evidence="5">Cofactor biosynthesis; coenzyme A biosynthesis.</text>
</comment>
<organism evidence="7 8">
    <name type="scientific">Methanimicrococcus hongohii</name>
    <dbReference type="NCBI Taxonomy" id="3028295"/>
    <lineage>
        <taxon>Archaea</taxon>
        <taxon>Methanobacteriati</taxon>
        <taxon>Methanobacteriota</taxon>
        <taxon>Stenosarchaea group</taxon>
        <taxon>Methanomicrobia</taxon>
        <taxon>Methanosarcinales</taxon>
        <taxon>Methanosarcinaceae</taxon>
        <taxon>Methanimicrococcus</taxon>
    </lineage>
</organism>
<evidence type="ECO:0000313" key="8">
    <source>
        <dbReference type="Proteomes" id="UP001302978"/>
    </source>
</evidence>
<dbReference type="Pfam" id="PF02006">
    <property type="entry name" value="PPS_PS"/>
    <property type="match status" value="1"/>
</dbReference>
<dbReference type="NCBIfam" id="NF010324">
    <property type="entry name" value="PRK13761.1"/>
    <property type="match status" value="1"/>
</dbReference>
<dbReference type="PANTHER" id="PTHR40695:SF1">
    <property type="entry name" value="4-PHOSPHOPANTOATE--BETA-ALANINE LIGASE"/>
    <property type="match status" value="1"/>
</dbReference>
<dbReference type="PANTHER" id="PTHR40695">
    <property type="entry name" value="4-PHOSPHOPANTOATE--BETA-ALANINE LIGASE"/>
    <property type="match status" value="1"/>
</dbReference>
<comment type="similarity">
    <text evidence="5">Belongs to the archaeal phosphopantothenate synthetase family.</text>
</comment>
<name>A0AA96V9F2_9EURY</name>
<dbReference type="KEGG" id="mehf:MmiHf6_01990"/>
<keyword evidence="1 5" id="KW-0436">Ligase</keyword>
<dbReference type="GO" id="GO:0015937">
    <property type="term" value="P:coenzyme A biosynthetic process"/>
    <property type="evidence" value="ECO:0007669"/>
    <property type="project" value="UniProtKB-UniRule"/>
</dbReference>
<dbReference type="GO" id="GO:0005524">
    <property type="term" value="F:ATP binding"/>
    <property type="evidence" value="ECO:0007669"/>
    <property type="project" value="UniProtKB-KW"/>
</dbReference>
<dbReference type="InterPro" id="IPR038138">
    <property type="entry name" value="PPS/PS_sf"/>
</dbReference>
<dbReference type="NCBIfam" id="NF041123">
    <property type="entry name" value="phpantohe_syn_Arch"/>
    <property type="match status" value="1"/>
</dbReference>
<feature type="binding site" evidence="5">
    <location>
        <position position="17"/>
    </location>
    <ligand>
        <name>ATP</name>
        <dbReference type="ChEBI" id="CHEBI:30616"/>
    </ligand>
</feature>
<proteinExistence type="inferred from homology"/>
<protein>
    <recommendedName>
        <fullName evidence="5">4-phosphopantoate--beta-alanine ligase</fullName>
        <ecNumber evidence="5">6.3.2.36</ecNumber>
    </recommendedName>
    <alternativeName>
        <fullName evidence="5">Phosphopantothenate synthetase</fullName>
        <shortName evidence="5">PPS</shortName>
    </alternativeName>
</protein>
<feature type="compositionally biased region" description="Basic and acidic residues" evidence="6">
    <location>
        <begin position="260"/>
        <end position="287"/>
    </location>
</feature>
<keyword evidence="2 5" id="KW-0547">Nucleotide-binding</keyword>
<feature type="binding site" evidence="5">
    <location>
        <position position="39"/>
    </location>
    <ligand>
        <name>ATP</name>
        <dbReference type="ChEBI" id="CHEBI:30616"/>
    </ligand>
</feature>
<comment type="function">
    <text evidence="5">Catalyzes the condensation of (R)-4-phosphopantoate and beta-alanine to 4'-phosphopantothenate in the CoA biosynthesis pathway.</text>
</comment>
<keyword evidence="4 5" id="KW-0173">Coenzyme A biosynthesis</keyword>
<keyword evidence="8" id="KW-1185">Reference proteome</keyword>
<dbReference type="EC" id="6.3.2.36" evidence="5"/>
<accession>A0AA96V9F2</accession>
<reference evidence="7 8" key="1">
    <citation type="submission" date="2023-07" db="EMBL/GenBank/DDBJ databases">
        <title>Closed genoem sequence of Methanomicrococcus sp. Hf6.</title>
        <authorList>
            <person name="Poehlein A."/>
            <person name="Protasov E."/>
            <person name="Platt K."/>
            <person name="Reeh H."/>
            <person name="Daniel R."/>
            <person name="Brune A."/>
        </authorList>
    </citation>
    <scope>NUCLEOTIDE SEQUENCE [LARGE SCALE GENOMIC DNA]</scope>
    <source>
        <strain evidence="7 8">Hf6</strain>
    </source>
</reference>
<dbReference type="Proteomes" id="UP001302978">
    <property type="component" value="Chromosome"/>
</dbReference>
<feature type="binding site" evidence="5">
    <location>
        <begin position="185"/>
        <end position="186"/>
    </location>
    <ligand>
        <name>ATP</name>
        <dbReference type="ChEBI" id="CHEBI:30616"/>
    </ligand>
</feature>